<comment type="similarity">
    <text evidence="4">Belongs to the Nudix hydrolase family.</text>
</comment>
<evidence type="ECO:0000313" key="7">
    <source>
        <dbReference type="Proteomes" id="UP000305131"/>
    </source>
</evidence>
<dbReference type="PANTHER" id="PTHR43046:SF12">
    <property type="entry name" value="GDP-MANNOSE MANNOSYL HYDROLASE"/>
    <property type="match status" value="1"/>
</dbReference>
<keyword evidence="2 4" id="KW-0378">Hydrolase</keyword>
<dbReference type="Proteomes" id="UP000305131">
    <property type="component" value="Unassembled WGS sequence"/>
</dbReference>
<evidence type="ECO:0000313" key="6">
    <source>
        <dbReference type="EMBL" id="TLX40959.1"/>
    </source>
</evidence>
<dbReference type="GeneID" id="95775972"/>
<dbReference type="Gene3D" id="3.90.79.10">
    <property type="entry name" value="Nucleoside Triphosphate Pyrophosphohydrolase"/>
    <property type="match status" value="1"/>
</dbReference>
<dbReference type="InterPro" id="IPR020476">
    <property type="entry name" value="Nudix_hydrolase"/>
</dbReference>
<name>A0A6C1K9H9_XANAU</name>
<sequence>MRQRPSSRLLVVNAQGRLLLFRFVHRTGALAGSIFWAPPGGGLDAGESFEQAACRELLEETGLRIADPGPQVARRIVTFTMPDGIAVKADERYFLIRVATLEVSSALWTAEERAVVAEHAWWSQADLARATEQVWPDDMVGMLVEAGVWGSSR</sequence>
<dbReference type="Pfam" id="PF00293">
    <property type="entry name" value="NUDIX"/>
    <property type="match status" value="1"/>
</dbReference>
<reference evidence="6 7" key="1">
    <citation type="submission" date="2019-05" db="EMBL/GenBank/DDBJ databases">
        <authorList>
            <person name="Zhou X."/>
        </authorList>
    </citation>
    <scope>NUCLEOTIDE SEQUENCE [LARGE SCALE GENOMIC DNA]</scope>
    <source>
        <strain evidence="6 7">DSM 432</strain>
    </source>
</reference>
<dbReference type="InterPro" id="IPR000086">
    <property type="entry name" value="NUDIX_hydrolase_dom"/>
</dbReference>
<dbReference type="PROSITE" id="PS00893">
    <property type="entry name" value="NUDIX_BOX"/>
    <property type="match status" value="1"/>
</dbReference>
<feature type="domain" description="Nudix hydrolase" evidence="5">
    <location>
        <begin position="1"/>
        <end position="144"/>
    </location>
</feature>
<gene>
    <name evidence="6" type="ORF">FBQ73_21185</name>
</gene>
<comment type="cofactor">
    <cofactor evidence="1">
        <name>Mg(2+)</name>
        <dbReference type="ChEBI" id="CHEBI:18420"/>
    </cofactor>
</comment>
<dbReference type="InterPro" id="IPR015797">
    <property type="entry name" value="NUDIX_hydrolase-like_dom_sf"/>
</dbReference>
<organism evidence="6 7">
    <name type="scientific">Xanthobacter autotrophicus</name>
    <dbReference type="NCBI Taxonomy" id="280"/>
    <lineage>
        <taxon>Bacteria</taxon>
        <taxon>Pseudomonadati</taxon>
        <taxon>Pseudomonadota</taxon>
        <taxon>Alphaproteobacteria</taxon>
        <taxon>Hyphomicrobiales</taxon>
        <taxon>Xanthobacteraceae</taxon>
        <taxon>Xanthobacter</taxon>
    </lineage>
</organism>
<accession>A0A6C1K9H9</accession>
<dbReference type="EMBL" id="VAUP01000041">
    <property type="protein sequence ID" value="TLX40959.1"/>
    <property type="molecule type" value="Genomic_DNA"/>
</dbReference>
<evidence type="ECO:0000256" key="3">
    <source>
        <dbReference type="ARBA" id="ARBA00022842"/>
    </source>
</evidence>
<protein>
    <submittedName>
        <fullName evidence="6">NUDIX domain-containing protein</fullName>
    </submittedName>
</protein>
<evidence type="ECO:0000256" key="1">
    <source>
        <dbReference type="ARBA" id="ARBA00001946"/>
    </source>
</evidence>
<dbReference type="OrthoDB" id="9761969at2"/>
<dbReference type="CDD" id="cd04685">
    <property type="entry name" value="NUDIX_Hydrolase"/>
    <property type="match status" value="1"/>
</dbReference>
<proteinExistence type="inferred from homology"/>
<dbReference type="PANTHER" id="PTHR43046">
    <property type="entry name" value="GDP-MANNOSE MANNOSYL HYDROLASE"/>
    <property type="match status" value="1"/>
</dbReference>
<dbReference type="InterPro" id="IPR020084">
    <property type="entry name" value="NUDIX_hydrolase_CS"/>
</dbReference>
<keyword evidence="3" id="KW-0460">Magnesium</keyword>
<comment type="caution">
    <text evidence="6">The sequence shown here is derived from an EMBL/GenBank/DDBJ whole genome shotgun (WGS) entry which is preliminary data.</text>
</comment>
<dbReference type="GO" id="GO:0016787">
    <property type="term" value="F:hydrolase activity"/>
    <property type="evidence" value="ECO:0007669"/>
    <property type="project" value="UniProtKB-KW"/>
</dbReference>
<dbReference type="PRINTS" id="PR00502">
    <property type="entry name" value="NUDIXFAMILY"/>
</dbReference>
<evidence type="ECO:0000256" key="4">
    <source>
        <dbReference type="RuleBase" id="RU003476"/>
    </source>
</evidence>
<evidence type="ECO:0000259" key="5">
    <source>
        <dbReference type="PROSITE" id="PS51462"/>
    </source>
</evidence>
<dbReference type="AlphaFoldDB" id="A0A6C1K9H9"/>
<dbReference type="RefSeq" id="WP_138401468.1">
    <property type="nucleotide sequence ID" value="NZ_JBAFVI010000007.1"/>
</dbReference>
<evidence type="ECO:0000256" key="2">
    <source>
        <dbReference type="ARBA" id="ARBA00022801"/>
    </source>
</evidence>
<dbReference type="SUPFAM" id="SSF55811">
    <property type="entry name" value="Nudix"/>
    <property type="match status" value="1"/>
</dbReference>
<dbReference type="PROSITE" id="PS51462">
    <property type="entry name" value="NUDIX"/>
    <property type="match status" value="1"/>
</dbReference>